<dbReference type="HOGENOM" id="CLU_039841_0_0_1"/>
<evidence type="ECO:0000256" key="1">
    <source>
        <dbReference type="ARBA" id="ARBA00023054"/>
    </source>
</evidence>
<proteinExistence type="predicted"/>
<feature type="coiled-coil region" evidence="2">
    <location>
        <begin position="196"/>
        <end position="267"/>
    </location>
</feature>
<accession>M3YY40</accession>
<dbReference type="InterPro" id="IPR040118">
    <property type="entry name" value="C144A/B/C"/>
</dbReference>
<evidence type="ECO:0000259" key="4">
    <source>
        <dbReference type="Pfam" id="PF14915"/>
    </source>
</evidence>
<dbReference type="eggNOG" id="KOG0504">
    <property type="taxonomic scope" value="Eukaryota"/>
</dbReference>
<dbReference type="Pfam" id="PF14915">
    <property type="entry name" value="CCDC144C"/>
    <property type="match status" value="1"/>
</dbReference>
<feature type="domain" description="DUF3496" evidence="3">
    <location>
        <begin position="293"/>
        <end position="376"/>
    </location>
</feature>
<dbReference type="PANTHER" id="PTHR22245">
    <property type="entry name" value="COILED-COIL DOMAIN-CONTAINING PROTEIN 144A-RELATED"/>
    <property type="match status" value="1"/>
</dbReference>
<feature type="coiled-coil region" evidence="2">
    <location>
        <begin position="66"/>
        <end position="141"/>
    </location>
</feature>
<protein>
    <submittedName>
        <fullName evidence="5">Uncharacterized protein</fullName>
    </submittedName>
</protein>
<dbReference type="InterPro" id="IPR021885">
    <property type="entry name" value="DUF3496"/>
</dbReference>
<dbReference type="InParanoid" id="M3YY40"/>
<feature type="domain" description="CCDC144C-like coiled-coil" evidence="4">
    <location>
        <begin position="108"/>
        <end position="166"/>
    </location>
</feature>
<sequence length="376" mass="44468">MDDFNDLTLSSETISEDFHMPYSNHMTCMLLTEQHDMDCKDSVSLLEIQNAVLSYKRLIELKKFHGEQLKRKNKALQKQLSETKEMISKLELQKIEWEHELCSLRFTRQEKQKRINAEILYEKIQEQLTKREEQYKKEDEMKQELEFNFRALDMELRTVRNNFNQVAVIQLQEELANTLKKLSVSVASLEVTSYCPMNLEDEVKDLKEKLAQSRNQVDDRIAKLETVSSRNQAFIQELSSIKEQMTCEKLEKNKKKLERQVVNLRSCVEINVTQVAFQESIAQLRENNNASVRSQMELRIKELEFELSKMKSCQDFTKTELDRYKHLYLEEVTHRMSLTNELNKTSERLAETTTKLLVEKQQKQNLLDTINVRPAL</sequence>
<dbReference type="Pfam" id="PF12001">
    <property type="entry name" value="DUF3496"/>
    <property type="match status" value="1"/>
</dbReference>
<dbReference type="InterPro" id="IPR039497">
    <property type="entry name" value="CC144C-like_CC_dom"/>
</dbReference>
<dbReference type="EMBL" id="AEYP01008595">
    <property type="status" value="NOT_ANNOTATED_CDS"/>
    <property type="molecule type" value="Genomic_DNA"/>
</dbReference>
<keyword evidence="1 2" id="KW-0175">Coiled coil</keyword>
<dbReference type="Ensembl" id="ENSMPUT00000016494.1">
    <property type="protein sequence ID" value="ENSMPUP00000016250.1"/>
    <property type="gene ID" value="ENSMPUG00000016353.1"/>
</dbReference>
<dbReference type="PANTHER" id="PTHR22245:SF3">
    <property type="entry name" value="COILED-COIL DOMAIN-CONTAINING PROTEIN 144A-RELATED"/>
    <property type="match status" value="1"/>
</dbReference>
<evidence type="ECO:0000259" key="3">
    <source>
        <dbReference type="Pfam" id="PF12001"/>
    </source>
</evidence>
<dbReference type="STRING" id="9669.ENSMPUP00000016250"/>
<dbReference type="OMA" id="IEWEHEL"/>
<dbReference type="GeneTree" id="ENSGT00940000153661"/>
<dbReference type="AlphaFoldDB" id="M3YY40"/>
<name>M3YY40_MUSPF</name>
<evidence type="ECO:0000313" key="5">
    <source>
        <dbReference type="Ensembl" id="ENSMPUP00000016250.1"/>
    </source>
</evidence>
<evidence type="ECO:0000256" key="2">
    <source>
        <dbReference type="SAM" id="Coils"/>
    </source>
</evidence>
<organism evidence="5">
    <name type="scientific">Mustela putorius furo</name>
    <name type="common">European domestic ferret</name>
    <name type="synonym">Mustela furo</name>
    <dbReference type="NCBI Taxonomy" id="9669"/>
    <lineage>
        <taxon>Eukaryota</taxon>
        <taxon>Metazoa</taxon>
        <taxon>Chordata</taxon>
        <taxon>Craniata</taxon>
        <taxon>Vertebrata</taxon>
        <taxon>Euteleostomi</taxon>
        <taxon>Mammalia</taxon>
        <taxon>Eutheria</taxon>
        <taxon>Laurasiatheria</taxon>
        <taxon>Carnivora</taxon>
        <taxon>Caniformia</taxon>
        <taxon>Musteloidea</taxon>
        <taxon>Mustelidae</taxon>
        <taxon>Mustelinae</taxon>
        <taxon>Mustela</taxon>
    </lineage>
</organism>
<reference evidence="5" key="1">
    <citation type="submission" date="2024-06" db="UniProtKB">
        <authorList>
            <consortium name="Ensembl"/>
        </authorList>
    </citation>
    <scope>IDENTIFICATION</scope>
</reference>